<dbReference type="STRING" id="411473.RUMCAL_01101"/>
<accession>U2M479</accession>
<name>U2M479_9FIRM</name>
<proteinExistence type="predicted"/>
<sequence length="70" mass="8012">MLPFIKLYILSEKPPAKLGEMPVFPRVSRFLRIDIDNSAVFRYNKKSAVRAVNGCVPHFLSNSKLNNFTD</sequence>
<keyword evidence="2" id="KW-1185">Reference proteome</keyword>
<protein>
    <submittedName>
        <fullName evidence="1">Uncharacterized protein</fullName>
    </submittedName>
</protein>
<dbReference type="AlphaFoldDB" id="U2M479"/>
<gene>
    <name evidence="1" type="ORF">RUMCAL_01101</name>
</gene>
<evidence type="ECO:0000313" key="2">
    <source>
        <dbReference type="Proteomes" id="UP000016662"/>
    </source>
</evidence>
<comment type="caution">
    <text evidence="1">The sequence shown here is derived from an EMBL/GenBank/DDBJ whole genome shotgun (WGS) entry which is preliminary data.</text>
</comment>
<reference evidence="1 2" key="1">
    <citation type="submission" date="2013-07" db="EMBL/GenBank/DDBJ databases">
        <authorList>
            <person name="Weinstock G."/>
            <person name="Sodergren E."/>
            <person name="Wylie T."/>
            <person name="Fulton L."/>
            <person name="Fulton R."/>
            <person name="Fronick C."/>
            <person name="O'Laughlin M."/>
            <person name="Godfrey J."/>
            <person name="Miner T."/>
            <person name="Herter B."/>
            <person name="Appelbaum E."/>
            <person name="Cordes M."/>
            <person name="Lek S."/>
            <person name="Wollam A."/>
            <person name="Pepin K.H."/>
            <person name="Palsikar V.B."/>
            <person name="Mitreva M."/>
            <person name="Wilson R.K."/>
        </authorList>
    </citation>
    <scope>NUCLEOTIDE SEQUENCE [LARGE SCALE GENOMIC DNA]</scope>
    <source>
        <strain evidence="1 2">ATCC 27760</strain>
    </source>
</reference>
<dbReference type="HOGENOM" id="CLU_2755395_0_0_9"/>
<evidence type="ECO:0000313" key="1">
    <source>
        <dbReference type="EMBL" id="ERJ96534.1"/>
    </source>
</evidence>
<dbReference type="EMBL" id="AWVF01000129">
    <property type="protein sequence ID" value="ERJ96534.1"/>
    <property type="molecule type" value="Genomic_DNA"/>
</dbReference>
<dbReference type="Proteomes" id="UP000016662">
    <property type="component" value="Unassembled WGS sequence"/>
</dbReference>
<organism evidence="1 2">
    <name type="scientific">Ruminococcus callidus ATCC 27760</name>
    <dbReference type="NCBI Taxonomy" id="411473"/>
    <lineage>
        <taxon>Bacteria</taxon>
        <taxon>Bacillati</taxon>
        <taxon>Bacillota</taxon>
        <taxon>Clostridia</taxon>
        <taxon>Eubacteriales</taxon>
        <taxon>Oscillospiraceae</taxon>
        <taxon>Ruminococcus</taxon>
    </lineage>
</organism>